<dbReference type="RefSeq" id="WP_225697673.1">
    <property type="nucleotide sequence ID" value="NZ_JAIXNE010000002.1"/>
</dbReference>
<evidence type="ECO:0000256" key="1">
    <source>
        <dbReference type="SAM" id="SignalP"/>
    </source>
</evidence>
<protein>
    <submittedName>
        <fullName evidence="4">DinB family protein</fullName>
    </submittedName>
</protein>
<feature type="domain" description="DinB-like" evidence="2">
    <location>
        <begin position="41"/>
        <end position="162"/>
    </location>
</feature>
<name>A0A9X1L0E2_9BACT</name>
<dbReference type="AlphaFoldDB" id="A0A9X1L0E2"/>
<dbReference type="InterPro" id="IPR024775">
    <property type="entry name" value="DinB-like"/>
</dbReference>
<dbReference type="InterPro" id="IPR034660">
    <property type="entry name" value="DinB/YfiT-like"/>
</dbReference>
<dbReference type="EMBL" id="JAIXNE010000002">
    <property type="protein sequence ID" value="MCA6074559.1"/>
    <property type="molecule type" value="Genomic_DNA"/>
</dbReference>
<dbReference type="Proteomes" id="UP001139409">
    <property type="component" value="Unassembled WGS sequence"/>
</dbReference>
<proteinExistence type="predicted"/>
<keyword evidence="6" id="KW-1185">Reference proteome</keyword>
<evidence type="ECO:0000313" key="5">
    <source>
        <dbReference type="EMBL" id="MCA6076864.1"/>
    </source>
</evidence>
<feature type="signal peptide" evidence="1">
    <location>
        <begin position="1"/>
        <end position="21"/>
    </location>
</feature>
<dbReference type="Gene3D" id="1.20.120.450">
    <property type="entry name" value="dinb family like domain"/>
    <property type="match status" value="1"/>
</dbReference>
<accession>A0A9X1L0E2</accession>
<dbReference type="EMBL" id="JAIXNE010000004">
    <property type="protein sequence ID" value="MCA6076864.1"/>
    <property type="molecule type" value="Genomic_DNA"/>
</dbReference>
<organism evidence="4 6">
    <name type="scientific">Fulvivirga sedimenti</name>
    <dbReference type="NCBI Taxonomy" id="2879465"/>
    <lineage>
        <taxon>Bacteria</taxon>
        <taxon>Pseudomonadati</taxon>
        <taxon>Bacteroidota</taxon>
        <taxon>Cytophagia</taxon>
        <taxon>Cytophagales</taxon>
        <taxon>Fulvivirgaceae</taxon>
        <taxon>Fulvivirga</taxon>
    </lineage>
</organism>
<comment type="caution">
    <text evidence="4">The sequence shown here is derived from an EMBL/GenBank/DDBJ whole genome shotgun (WGS) entry which is preliminary data.</text>
</comment>
<evidence type="ECO:0000313" key="3">
    <source>
        <dbReference type="EMBL" id="MCA6074559.1"/>
    </source>
</evidence>
<evidence type="ECO:0000313" key="4">
    <source>
        <dbReference type="EMBL" id="MCA6075736.1"/>
    </source>
</evidence>
<dbReference type="SUPFAM" id="SSF109854">
    <property type="entry name" value="DinB/YfiT-like putative metalloenzymes"/>
    <property type="match status" value="1"/>
</dbReference>
<dbReference type="EMBL" id="JAIXNE010000003">
    <property type="protein sequence ID" value="MCA6075736.1"/>
    <property type="molecule type" value="Genomic_DNA"/>
</dbReference>
<keyword evidence="1" id="KW-0732">Signal</keyword>
<gene>
    <name evidence="3" type="ORF">LDX50_06745</name>
    <name evidence="4" type="ORF">LDX50_12715</name>
    <name evidence="5" type="ORF">LDX50_18435</name>
</gene>
<evidence type="ECO:0000313" key="6">
    <source>
        <dbReference type="Proteomes" id="UP001139409"/>
    </source>
</evidence>
<sequence length="181" mass="20087">MKNSILITLTLASALVLTLGAFTSSTKETPEFIVLTMPLMETAKSHTLEVLDAMPAENFNYQPTEVNKTFGSQMVHIGYSLHYFSEAMMKGNRIKYEEPDASTMSKDEIRGLVAKGFDDMMAAMGTLSSEDLAAELPFGKNTTITRGQAVIFAHDHVTNHRAKANLYLRMNGIEPPNYKFL</sequence>
<dbReference type="Pfam" id="PF12867">
    <property type="entry name" value="DinB_2"/>
    <property type="match status" value="1"/>
</dbReference>
<feature type="chain" id="PRO_5041155371" evidence="1">
    <location>
        <begin position="22"/>
        <end position="181"/>
    </location>
</feature>
<reference evidence="4" key="1">
    <citation type="submission" date="2021-09" db="EMBL/GenBank/DDBJ databases">
        <title>Fulvivirga sp. isolated from coastal sediment.</title>
        <authorList>
            <person name="Yu H."/>
        </authorList>
    </citation>
    <scope>NUCLEOTIDE SEQUENCE</scope>
    <source>
        <strain evidence="4">1062</strain>
    </source>
</reference>
<evidence type="ECO:0000259" key="2">
    <source>
        <dbReference type="Pfam" id="PF12867"/>
    </source>
</evidence>